<dbReference type="EMBL" id="AFYV02002234">
    <property type="protein sequence ID" value="KFG59340.1"/>
    <property type="molecule type" value="Genomic_DNA"/>
</dbReference>
<dbReference type="VEuPathDB" id="ToxoDB:TGRUB_432500"/>
<feature type="compositionally biased region" description="Polar residues" evidence="1">
    <location>
        <begin position="75"/>
        <end position="89"/>
    </location>
</feature>
<evidence type="ECO:0000313" key="3">
    <source>
        <dbReference type="Proteomes" id="UP000028834"/>
    </source>
</evidence>
<feature type="compositionally biased region" description="Acidic residues" evidence="1">
    <location>
        <begin position="103"/>
        <end position="113"/>
    </location>
</feature>
<feature type="region of interest" description="Disordered" evidence="1">
    <location>
        <begin position="1"/>
        <end position="158"/>
    </location>
</feature>
<protein>
    <submittedName>
        <fullName evidence="2">Uncharacterized protein</fullName>
    </submittedName>
</protein>
<name>A0A086LRS2_TOXGO</name>
<gene>
    <name evidence="2" type="ORF">TGRUB_432500</name>
</gene>
<dbReference type="OrthoDB" id="10676155at2759"/>
<evidence type="ECO:0000313" key="2">
    <source>
        <dbReference type="EMBL" id="KFG59340.1"/>
    </source>
</evidence>
<feature type="compositionally biased region" description="Low complexity" evidence="1">
    <location>
        <begin position="1"/>
        <end position="17"/>
    </location>
</feature>
<dbReference type="AlphaFoldDB" id="A0A086LRS2"/>
<organism evidence="2 3">
    <name type="scientific">Toxoplasma gondii RUB</name>
    <dbReference type="NCBI Taxonomy" id="935652"/>
    <lineage>
        <taxon>Eukaryota</taxon>
        <taxon>Sar</taxon>
        <taxon>Alveolata</taxon>
        <taxon>Apicomplexa</taxon>
        <taxon>Conoidasida</taxon>
        <taxon>Coccidia</taxon>
        <taxon>Eucoccidiorida</taxon>
        <taxon>Eimeriorina</taxon>
        <taxon>Sarcocystidae</taxon>
        <taxon>Toxoplasma</taxon>
    </lineage>
</organism>
<accession>A0A086LRS2</accession>
<dbReference type="Proteomes" id="UP000028834">
    <property type="component" value="Unassembled WGS sequence"/>
</dbReference>
<reference evidence="2 3" key="1">
    <citation type="submission" date="2014-05" db="EMBL/GenBank/DDBJ databases">
        <authorList>
            <person name="Sibley D."/>
            <person name="Venepally P."/>
            <person name="Karamycheva S."/>
            <person name="Hadjithomas M."/>
            <person name="Khan A."/>
            <person name="Brunk B."/>
            <person name="Roos D."/>
            <person name="Caler E."/>
            <person name="Lorenzi H."/>
        </authorList>
    </citation>
    <scope>NUCLEOTIDE SEQUENCE [LARGE SCALE GENOMIC DNA]</scope>
    <source>
        <strain evidence="2 3">RUB</strain>
    </source>
</reference>
<proteinExistence type="predicted"/>
<comment type="caution">
    <text evidence="2">The sequence shown here is derived from an EMBL/GenBank/DDBJ whole genome shotgun (WGS) entry which is preliminary data.</text>
</comment>
<evidence type="ECO:0000256" key="1">
    <source>
        <dbReference type="SAM" id="MobiDB-lite"/>
    </source>
</evidence>
<sequence length="523" mass="57954">MLPASLPSLPSPSSLRSPSPPSLSEPLWRGSVQRRLAEKQEESMSPALSDVCAPTSREGNESENGGGAPRASEEVLTSGQGVGRQEQSVSSRRRRRAAPVVDTNEEPQDEDAAAENQGRMSSAAAKRGIGTKSKRKPADIESDDGSVDNLPTSKTVHQLPEKRPRWRLRVKPFVDIRSRLLSEDELRARLVVPELIPTPEQLPAWYNFYRVWFERLAVAVSKTQWRARSLGRGVQEINWSLRGIANSLLAINQFREIRKALPGCSDTALEWRAVNAQERLESGLRQALINVLGTEISFCVEQLEAELLRIAIGASMGVHRAAVKRRREAAFVGVDTTDPFSALLVNYASDLPWRLMGRIPLEELSGWLAREEDISNQIPEDSLFKRAVQAEIERTTEVTEDSQDTLPPGRGRVHIRWKEFSHSETAAPVFTEFLSEAGIYVSKLYMYIAGRKVIMKVKGMGVRDGFVRYDAAFCVCTQTESLEAPEISHAEYVGVGAPYNSPRKPPFVAGILPNAGVSFVEEG</sequence>